<dbReference type="RefSeq" id="WP_018597339.1">
    <property type="nucleotide sequence ID" value="NZ_CABLBP010000049.1"/>
</dbReference>
<dbReference type="Proteomes" id="UP000515789">
    <property type="component" value="Chromosome"/>
</dbReference>
<evidence type="ECO:0000313" key="2">
    <source>
        <dbReference type="EMBL" id="QMW79337.1"/>
    </source>
</evidence>
<dbReference type="EMBL" id="CP039126">
    <property type="protein sequence ID" value="QMW77091.1"/>
    <property type="molecule type" value="Genomic_DNA"/>
</dbReference>
<dbReference type="EMBL" id="CP039126">
    <property type="protein sequence ID" value="QMW79562.1"/>
    <property type="molecule type" value="Genomic_DNA"/>
</dbReference>
<dbReference type="EMBL" id="CP039126">
    <property type="protein sequence ID" value="QMW79337.1"/>
    <property type="molecule type" value="Genomic_DNA"/>
</dbReference>
<evidence type="ECO:0000313" key="1">
    <source>
        <dbReference type="EMBL" id="QMW77091.1"/>
    </source>
</evidence>
<gene>
    <name evidence="1" type="ORF">E5259_05455</name>
    <name evidence="2" type="ORF">E5259_17975</name>
    <name evidence="3" type="ORF">E5259_19245</name>
</gene>
<organism evidence="1 4">
    <name type="scientific">Blautia producta</name>
    <dbReference type="NCBI Taxonomy" id="33035"/>
    <lineage>
        <taxon>Bacteria</taxon>
        <taxon>Bacillati</taxon>
        <taxon>Bacillota</taxon>
        <taxon>Clostridia</taxon>
        <taxon>Lachnospirales</taxon>
        <taxon>Lachnospiraceae</taxon>
        <taxon>Blautia</taxon>
    </lineage>
</organism>
<proteinExistence type="predicted"/>
<evidence type="ECO:0000313" key="3">
    <source>
        <dbReference type="EMBL" id="QMW79562.1"/>
    </source>
</evidence>
<reference evidence="1 4" key="1">
    <citation type="submission" date="2019-04" db="EMBL/GenBank/DDBJ databases">
        <authorList>
            <person name="Schori C."/>
            <person name="Ahrens C."/>
        </authorList>
    </citation>
    <scope>NUCLEOTIDE SEQUENCE [LARGE SCALE GENOMIC DNA]</scope>
    <source>
        <strain evidence="1 4">DSM 2950</strain>
    </source>
</reference>
<protein>
    <submittedName>
        <fullName evidence="1">Uncharacterized protein</fullName>
    </submittedName>
</protein>
<evidence type="ECO:0000313" key="4">
    <source>
        <dbReference type="Proteomes" id="UP000515789"/>
    </source>
</evidence>
<name>A0A7G5MR48_9FIRM</name>
<accession>A0A7G5MR48</accession>
<dbReference type="GeneID" id="75055086"/>
<dbReference type="AlphaFoldDB" id="A0A7G5MR48"/>
<sequence length="113" mass="13569">MTDELLKEVMRLQGIRKKNESQIPVEFLQTKYKKSYDRLCAELKEKQCQLRAEYMKRVRTLADIMSNSVYAEDPKEFLDTIKEQYKETMLPDNLDVIFLEAFEDYLDMIKKTK</sequence>